<accession>A0A8H3ULQ3</accession>
<evidence type="ECO:0000256" key="1">
    <source>
        <dbReference type="SAM" id="MobiDB-lite"/>
    </source>
</evidence>
<dbReference type="AlphaFoldDB" id="A0A8H3ULQ3"/>
<reference evidence="2 3" key="1">
    <citation type="submission" date="2019-11" db="EMBL/GenBank/DDBJ databases">
        <title>Venturia inaequalis Genome Resource.</title>
        <authorList>
            <person name="Lichtner F.J."/>
        </authorList>
    </citation>
    <scope>NUCLEOTIDE SEQUENCE [LARGE SCALE GENOMIC DNA]</scope>
    <source>
        <strain evidence="2">Bline_iso_100314</strain>
    </source>
</reference>
<dbReference type="Proteomes" id="UP000433883">
    <property type="component" value="Unassembled WGS sequence"/>
</dbReference>
<organism evidence="2 3">
    <name type="scientific">Venturia inaequalis</name>
    <name type="common">Apple scab fungus</name>
    <dbReference type="NCBI Taxonomy" id="5025"/>
    <lineage>
        <taxon>Eukaryota</taxon>
        <taxon>Fungi</taxon>
        <taxon>Dikarya</taxon>
        <taxon>Ascomycota</taxon>
        <taxon>Pezizomycotina</taxon>
        <taxon>Dothideomycetes</taxon>
        <taxon>Pleosporomycetidae</taxon>
        <taxon>Venturiales</taxon>
        <taxon>Venturiaceae</taxon>
        <taxon>Venturia</taxon>
    </lineage>
</organism>
<evidence type="ECO:0000313" key="2">
    <source>
        <dbReference type="EMBL" id="KAE9971833.1"/>
    </source>
</evidence>
<dbReference type="EMBL" id="WNWQ01000281">
    <property type="protein sequence ID" value="KAE9971833.1"/>
    <property type="molecule type" value="Genomic_DNA"/>
</dbReference>
<gene>
    <name evidence="2" type="ORF">BLS_004291</name>
</gene>
<comment type="caution">
    <text evidence="2">The sequence shown here is derived from an EMBL/GenBank/DDBJ whole genome shotgun (WGS) entry which is preliminary data.</text>
</comment>
<feature type="region of interest" description="Disordered" evidence="1">
    <location>
        <begin position="1"/>
        <end position="55"/>
    </location>
</feature>
<sequence>MTTHEQRQRFTHLSAAFALTPEEQARDNANRAAQKSKQLETTNSQNTVKDDTQYGTGEELAPCFGVYLGLCSPSECMLEFSQQERISQDEWSTVDTVSKSVLSHLKGKQPEEMDIRELQQVVSTLPYMSQLRRSAAAEMRRRDV</sequence>
<proteinExistence type="predicted"/>
<protein>
    <submittedName>
        <fullName evidence="2">Uncharacterized protein</fullName>
    </submittedName>
</protein>
<evidence type="ECO:0000313" key="3">
    <source>
        <dbReference type="Proteomes" id="UP000433883"/>
    </source>
</evidence>
<name>A0A8H3ULQ3_VENIN</name>
<feature type="compositionally biased region" description="Polar residues" evidence="1">
    <location>
        <begin position="31"/>
        <end position="47"/>
    </location>
</feature>